<dbReference type="KEGG" id="sla:SERLADRAFT_431869"/>
<dbReference type="OrthoDB" id="2693035at2759"/>
<evidence type="ECO:0008006" key="3">
    <source>
        <dbReference type="Google" id="ProtNLM"/>
    </source>
</evidence>
<feature type="region of interest" description="Disordered" evidence="1">
    <location>
        <begin position="419"/>
        <end position="511"/>
    </location>
</feature>
<gene>
    <name evidence="2" type="ORF">SERLADRAFT_431869</name>
</gene>
<feature type="compositionally biased region" description="Polar residues" evidence="1">
    <location>
        <begin position="140"/>
        <end position="168"/>
    </location>
</feature>
<dbReference type="HOGENOM" id="CLU_533363_0_0_1"/>
<dbReference type="RefSeq" id="XP_007312224.1">
    <property type="nucleotide sequence ID" value="XM_007312162.1"/>
</dbReference>
<sequence length="511" mass="57799">MVLTHKTQLEPSTLLNHCLHHPANSQKPKKLLDLVGNTNAPISALTTKHNTSIKQIKALAGFHNIVKKSRAPNIFNVLVHAKALEINPVTISNTINTSQTHLQRAYQKPFTYQKPSVTRLAHSKRNKTIIFYTVIPTLSSKGTQGRKPTTRAQTRAEPTQTATPPVSSRQDRTTAPPPFPQPDSTRLHTREQADTFIEARTHWLQYYTRSHPQLIPRTQHDPPVSEEDIYNEQDFEEFATEGQPVPHPTPQILPPAPNPSPIPPTSTMSNTTAPKPTKFGQIDNFDGMPDRANGWMLSAKAYFDVNDTIYNSNKKKAFKALSHMKEGATLVWKETKLTEYTGSGKYPKWADFKTDFNGTFITADVKGAASAALMTMKMETGETAVKFNSHFMVDAGKSGLNDEGLIMVYKSSIRPYLLQNMPTGQTRTASAKENGEGKEKRRKRRKEEEANHPRQNIYPKMKKTRSKEKGDTLYAKNRDTSHGSVRKRRKENNRIKGSERQKLKRMKPKRW</sequence>
<dbReference type="GeneID" id="18813841"/>
<feature type="compositionally biased region" description="Basic and acidic residues" evidence="1">
    <location>
        <begin position="467"/>
        <end position="481"/>
    </location>
</feature>
<reference evidence="2" key="1">
    <citation type="submission" date="2011-04" db="EMBL/GenBank/DDBJ databases">
        <title>Evolution of plant cell wall degrading machinery underlies the functional diversity of forest fungi.</title>
        <authorList>
            <consortium name="US DOE Joint Genome Institute (JGI-PGF)"/>
            <person name="Eastwood D.C."/>
            <person name="Floudas D."/>
            <person name="Binder M."/>
            <person name="Majcherczyk A."/>
            <person name="Schneider P."/>
            <person name="Aerts A."/>
            <person name="Asiegbu F.O."/>
            <person name="Baker S.E."/>
            <person name="Barry K."/>
            <person name="Bendiksby M."/>
            <person name="Blumentritt M."/>
            <person name="Coutinho P.M."/>
            <person name="Cullen D."/>
            <person name="Cullen D."/>
            <person name="Gathman A."/>
            <person name="Goodell B."/>
            <person name="Henrissat B."/>
            <person name="Ihrmark K."/>
            <person name="Kauserud H."/>
            <person name="Kohler A."/>
            <person name="LaButti K."/>
            <person name="Lapidus A."/>
            <person name="Lavin J.L."/>
            <person name="Lee Y.-H."/>
            <person name="Lindquist E."/>
            <person name="Lilly W."/>
            <person name="Lucas S."/>
            <person name="Morin E."/>
            <person name="Murat C."/>
            <person name="Oguiza J.A."/>
            <person name="Park J."/>
            <person name="Pisabarro A.G."/>
            <person name="Riley R."/>
            <person name="Rosling A."/>
            <person name="Salamov A."/>
            <person name="Schmidt O."/>
            <person name="Schmutz J."/>
            <person name="Skrede I."/>
            <person name="Stenlid J."/>
            <person name="Wiebenga A."/>
            <person name="Xie X."/>
            <person name="Kues U."/>
            <person name="Hibbett D.S."/>
            <person name="Hoffmeister D."/>
            <person name="Hogberg N."/>
            <person name="Martin F."/>
            <person name="Grigoriev I.V."/>
            <person name="Watkinson S.C."/>
        </authorList>
    </citation>
    <scope>NUCLEOTIDE SEQUENCE</scope>
    <source>
        <strain evidence="2">S7.9</strain>
    </source>
</reference>
<organism>
    <name type="scientific">Serpula lacrymans var. lacrymans (strain S7.9)</name>
    <name type="common">Dry rot fungus</name>
    <dbReference type="NCBI Taxonomy" id="578457"/>
    <lineage>
        <taxon>Eukaryota</taxon>
        <taxon>Fungi</taxon>
        <taxon>Dikarya</taxon>
        <taxon>Basidiomycota</taxon>
        <taxon>Agaricomycotina</taxon>
        <taxon>Agaricomycetes</taxon>
        <taxon>Agaricomycetidae</taxon>
        <taxon>Boletales</taxon>
        <taxon>Coniophorineae</taxon>
        <taxon>Serpulaceae</taxon>
        <taxon>Serpula</taxon>
    </lineage>
</organism>
<proteinExistence type="predicted"/>
<name>F8NDQ6_SERL9</name>
<accession>F8NDQ6</accession>
<evidence type="ECO:0000313" key="2">
    <source>
        <dbReference type="EMBL" id="EGO30340.1"/>
    </source>
</evidence>
<feature type="region of interest" description="Disordered" evidence="1">
    <location>
        <begin position="140"/>
        <end position="188"/>
    </location>
</feature>
<feature type="compositionally biased region" description="Polar residues" evidence="1">
    <location>
        <begin position="420"/>
        <end position="429"/>
    </location>
</feature>
<feature type="compositionally biased region" description="Basic and acidic residues" evidence="1">
    <location>
        <begin position="492"/>
        <end position="501"/>
    </location>
</feature>
<protein>
    <recommendedName>
        <fullName evidence="3">Retrotransposon gag domain-containing protein</fullName>
    </recommendedName>
</protein>
<dbReference type="AlphaFoldDB" id="F8NDQ6"/>
<dbReference type="Proteomes" id="UP000008064">
    <property type="component" value="Unassembled WGS sequence"/>
</dbReference>
<feature type="compositionally biased region" description="Basic residues" evidence="1">
    <location>
        <begin position="502"/>
        <end position="511"/>
    </location>
</feature>
<dbReference type="EMBL" id="GL945428">
    <property type="protein sequence ID" value="EGO30340.1"/>
    <property type="molecule type" value="Genomic_DNA"/>
</dbReference>
<evidence type="ECO:0000256" key="1">
    <source>
        <dbReference type="SAM" id="MobiDB-lite"/>
    </source>
</evidence>